<dbReference type="Gene3D" id="3.40.50.150">
    <property type="entry name" value="Vaccinia Virus protein VP39"/>
    <property type="match status" value="1"/>
</dbReference>
<dbReference type="PANTHER" id="PTHR44307">
    <property type="entry name" value="PHOSPHOETHANOLAMINE METHYLTRANSFERASE"/>
    <property type="match status" value="1"/>
</dbReference>
<evidence type="ECO:0000259" key="6">
    <source>
        <dbReference type="Pfam" id="PF13649"/>
    </source>
</evidence>
<feature type="domain" description="Methyltransferase" evidence="6">
    <location>
        <begin position="57"/>
        <end position="150"/>
    </location>
</feature>
<evidence type="ECO:0000256" key="3">
    <source>
        <dbReference type="ARBA" id="ARBA00022679"/>
    </source>
</evidence>
<reference evidence="7 8" key="1">
    <citation type="submission" date="2019-02" db="EMBL/GenBank/DDBJ databases">
        <title>Dyella amyloliquefaciens sp. nov., isolated from forest soil.</title>
        <authorList>
            <person name="Gao Z.-H."/>
            <person name="Qiu L.-H."/>
        </authorList>
    </citation>
    <scope>NUCLEOTIDE SEQUENCE [LARGE SCALE GENOMIC DNA]</scope>
    <source>
        <strain evidence="7 8">KACC 12747</strain>
    </source>
</reference>
<dbReference type="GO" id="GO:0032259">
    <property type="term" value="P:methylation"/>
    <property type="evidence" value="ECO:0007669"/>
    <property type="project" value="UniProtKB-KW"/>
</dbReference>
<dbReference type="EMBL" id="SJTG01000003">
    <property type="protein sequence ID" value="TCI08843.1"/>
    <property type="molecule type" value="Genomic_DNA"/>
</dbReference>
<evidence type="ECO:0000256" key="4">
    <source>
        <dbReference type="ARBA" id="ARBA00025707"/>
    </source>
</evidence>
<dbReference type="GO" id="GO:0000234">
    <property type="term" value="F:phosphoethanolamine N-methyltransferase activity"/>
    <property type="evidence" value="ECO:0007669"/>
    <property type="project" value="UniProtKB-EC"/>
</dbReference>
<gene>
    <name evidence="7" type="ORF">EZM97_21575</name>
</gene>
<comment type="caution">
    <text evidence="7">The sequence shown here is derived from an EMBL/GenBank/DDBJ whole genome shotgun (WGS) entry which is preliminary data.</text>
</comment>
<name>A0A4V2NLH0_9GAMM</name>
<dbReference type="InterPro" id="IPR041698">
    <property type="entry name" value="Methyltransf_25"/>
</dbReference>
<dbReference type="CDD" id="cd02440">
    <property type="entry name" value="AdoMet_MTases"/>
    <property type="match status" value="1"/>
</dbReference>
<keyword evidence="3 7" id="KW-0808">Transferase</keyword>
<comment type="pathway">
    <text evidence="1">Lipid metabolism.</text>
</comment>
<evidence type="ECO:0000256" key="5">
    <source>
        <dbReference type="ARBA" id="ARBA00047622"/>
    </source>
</evidence>
<accession>A0A4V2NLH0</accession>
<dbReference type="Proteomes" id="UP000291822">
    <property type="component" value="Unassembled WGS sequence"/>
</dbReference>
<organism evidence="7 8">
    <name type="scientific">Dyella soli</name>
    <dbReference type="NCBI Taxonomy" id="522319"/>
    <lineage>
        <taxon>Bacteria</taxon>
        <taxon>Pseudomonadati</taxon>
        <taxon>Pseudomonadota</taxon>
        <taxon>Gammaproteobacteria</taxon>
        <taxon>Lysobacterales</taxon>
        <taxon>Rhodanobacteraceae</taxon>
        <taxon>Dyella</taxon>
    </lineage>
</organism>
<dbReference type="SUPFAM" id="SSF53335">
    <property type="entry name" value="S-adenosyl-L-methionine-dependent methyltransferases"/>
    <property type="match status" value="1"/>
</dbReference>
<dbReference type="InterPro" id="IPR029063">
    <property type="entry name" value="SAM-dependent_MTases_sf"/>
</dbReference>
<evidence type="ECO:0000313" key="8">
    <source>
        <dbReference type="Proteomes" id="UP000291822"/>
    </source>
</evidence>
<protein>
    <submittedName>
        <fullName evidence="7">Class I SAM-dependent methyltransferase</fullName>
    </submittedName>
</protein>
<dbReference type="AlphaFoldDB" id="A0A4V2NLH0"/>
<evidence type="ECO:0000256" key="2">
    <source>
        <dbReference type="ARBA" id="ARBA00022603"/>
    </source>
</evidence>
<dbReference type="PANTHER" id="PTHR44307:SF2">
    <property type="entry name" value="PHOSPHOETHANOLAMINE METHYLTRANSFERASE ISOFORM X1"/>
    <property type="match status" value="1"/>
</dbReference>
<sequence length="292" mass="32995">MNVDNQRTSHLSCMIPDSADALFSRMADQFDRHPLSFWSLLGQRLVELTGLKPGQHVLDIGSGTGAVAIPAAQAVYPGGSVLGIDIAKRMVDVAGRRARDAGAHRLSFHHADAITFATRRRLDAILGGFSLFFIEDMPAALERFRDWMKPTSSWSFSFWSRQPFAPLGDMLLEDLGALLPGLAADMAAIRHRVADQTTLTNLFADFGGQVSLVSELHHFPVGTIDLWWDLVMHSDMRGLIERIDPMQRERLKRRHFHRVEERFGKNTFLTVELPVRFVIVKFSRRVEPFYLL</sequence>
<keyword evidence="2 7" id="KW-0489">Methyltransferase</keyword>
<keyword evidence="8" id="KW-1185">Reference proteome</keyword>
<comment type="catalytic activity">
    <reaction evidence="5">
        <text>phosphoethanolamine + S-adenosyl-L-methionine = N-methylethanolamine phosphate + S-adenosyl-L-homocysteine + H(+)</text>
        <dbReference type="Rhea" id="RHEA:20365"/>
        <dbReference type="ChEBI" id="CHEBI:15378"/>
        <dbReference type="ChEBI" id="CHEBI:57781"/>
        <dbReference type="ChEBI" id="CHEBI:57856"/>
        <dbReference type="ChEBI" id="CHEBI:58190"/>
        <dbReference type="ChEBI" id="CHEBI:59789"/>
        <dbReference type="EC" id="2.1.1.103"/>
    </reaction>
    <physiologicalReaction direction="left-to-right" evidence="5">
        <dbReference type="Rhea" id="RHEA:20366"/>
    </physiologicalReaction>
</comment>
<dbReference type="Pfam" id="PF13649">
    <property type="entry name" value="Methyltransf_25"/>
    <property type="match status" value="1"/>
</dbReference>
<evidence type="ECO:0000313" key="7">
    <source>
        <dbReference type="EMBL" id="TCI08843.1"/>
    </source>
</evidence>
<comment type="pathway">
    <text evidence="4">Phospholipid metabolism.</text>
</comment>
<evidence type="ECO:0000256" key="1">
    <source>
        <dbReference type="ARBA" id="ARBA00005189"/>
    </source>
</evidence>
<proteinExistence type="predicted"/>